<evidence type="ECO:0000313" key="4">
    <source>
        <dbReference type="EMBL" id="MCL9817157.1"/>
    </source>
</evidence>
<reference evidence="4" key="1">
    <citation type="journal article" date="2022" name="Syst. Appl. Microbiol.">
        <title>Natronocalculus amylovorans gen. nov., sp. nov., and Natranaeroarchaeum aerophilus sp. nov., dominant culturable amylolytic natronoarchaea from hypersaline soda lakes in southwestern Siberia.</title>
        <authorList>
            <person name="Sorokin D.Y."/>
            <person name="Elcheninov A.G."/>
            <person name="Khizhniak T.V."/>
            <person name="Koenen M."/>
            <person name="Bale N.J."/>
            <person name="Damste J.S.S."/>
            <person name="Kublanov I.V."/>
        </authorList>
    </citation>
    <scope>NUCLEOTIDE SEQUENCE</scope>
    <source>
        <strain evidence="4">AArc-St2</strain>
    </source>
</reference>
<evidence type="ECO:0000256" key="1">
    <source>
        <dbReference type="ARBA" id="ARBA00007787"/>
    </source>
</evidence>
<dbReference type="Pfam" id="PF13462">
    <property type="entry name" value="Thioredoxin_4"/>
    <property type="match status" value="1"/>
</dbReference>
<feature type="domain" description="Thioredoxin-like fold" evidence="3">
    <location>
        <begin position="47"/>
        <end position="199"/>
    </location>
</feature>
<evidence type="ECO:0000256" key="2">
    <source>
        <dbReference type="ARBA" id="ARBA00022982"/>
    </source>
</evidence>
<comment type="caution">
    <text evidence="4">The sequence shown here is derived from an EMBL/GenBank/DDBJ whole genome shotgun (WGS) entry which is preliminary data.</text>
</comment>
<dbReference type="Proteomes" id="UP001203207">
    <property type="component" value="Unassembled WGS sequence"/>
</dbReference>
<evidence type="ECO:0000313" key="5">
    <source>
        <dbReference type="Proteomes" id="UP001203207"/>
    </source>
</evidence>
<dbReference type="AlphaFoldDB" id="A0AAE3FX22"/>
<protein>
    <submittedName>
        <fullName evidence="4">DsbA family protein</fullName>
    </submittedName>
</protein>
<keyword evidence="5" id="KW-1185">Reference proteome</keyword>
<dbReference type="RefSeq" id="WP_174653733.1">
    <property type="nucleotide sequence ID" value="NZ_JAKRVX010000003.1"/>
</dbReference>
<evidence type="ECO:0000259" key="3">
    <source>
        <dbReference type="Pfam" id="PF13462"/>
    </source>
</evidence>
<dbReference type="PROSITE" id="PS51257">
    <property type="entry name" value="PROKAR_LIPOPROTEIN"/>
    <property type="match status" value="1"/>
</dbReference>
<gene>
    <name evidence="4" type="ORF">AArcSt2_09395</name>
</gene>
<dbReference type="EMBL" id="JAKRVX010000003">
    <property type="protein sequence ID" value="MCL9817157.1"/>
    <property type="molecule type" value="Genomic_DNA"/>
</dbReference>
<name>A0AAE3FX22_9EURY</name>
<reference evidence="4" key="2">
    <citation type="submission" date="2022-02" db="EMBL/GenBank/DDBJ databases">
        <authorList>
            <person name="Elcheninov A.G."/>
            <person name="Sorokin D.Y."/>
            <person name="Kublanov I.V."/>
        </authorList>
    </citation>
    <scope>NUCLEOTIDE SEQUENCE</scope>
    <source>
        <strain evidence="4">AArc-St2</strain>
    </source>
</reference>
<sequence length="219" mass="22873">MNPTRRSVLTAVGAGAAIGLAGCLGGDEVETSYDCDLEEPDSVSSLDPPAIGDEDAPVTLQLFEDYGCGGCAAFATNVFSEIEADYVDSGQLRIEHYDLPIPVSDDWSYQIASAARSVQDTVDDEAFFSFSKAVYEDFGDYSWQLVGDLADGVGADPCTALAAGSHQSYRDVSDAEKEHGLSTGIEGTPGIVVDGSIVAYDSPGDSYGPVSDAIEAALE</sequence>
<dbReference type="InterPro" id="IPR036249">
    <property type="entry name" value="Thioredoxin-like_sf"/>
</dbReference>
<accession>A0AAE3FX22</accession>
<dbReference type="InterPro" id="IPR012336">
    <property type="entry name" value="Thioredoxin-like_fold"/>
</dbReference>
<comment type="similarity">
    <text evidence="1">Belongs to the glutaredoxin family.</text>
</comment>
<organism evidence="4 5">
    <name type="scientific">Natronocalculus amylovorans</name>
    <dbReference type="NCBI Taxonomy" id="2917812"/>
    <lineage>
        <taxon>Archaea</taxon>
        <taxon>Methanobacteriati</taxon>
        <taxon>Methanobacteriota</taxon>
        <taxon>Stenosarchaea group</taxon>
        <taxon>Halobacteria</taxon>
        <taxon>Halobacteriales</taxon>
        <taxon>Haloferacaceae</taxon>
        <taxon>Natronocalculus</taxon>
    </lineage>
</organism>
<keyword evidence="2" id="KW-0249">Electron transport</keyword>
<keyword evidence="2" id="KW-0813">Transport</keyword>
<proteinExistence type="inferred from homology"/>
<dbReference type="SUPFAM" id="SSF52833">
    <property type="entry name" value="Thioredoxin-like"/>
    <property type="match status" value="1"/>
</dbReference>
<dbReference type="Gene3D" id="3.40.30.10">
    <property type="entry name" value="Glutaredoxin"/>
    <property type="match status" value="1"/>
</dbReference>